<dbReference type="AlphaFoldDB" id="A0A0F9QMC4"/>
<organism evidence="1">
    <name type="scientific">marine sediment metagenome</name>
    <dbReference type="NCBI Taxonomy" id="412755"/>
    <lineage>
        <taxon>unclassified sequences</taxon>
        <taxon>metagenomes</taxon>
        <taxon>ecological metagenomes</taxon>
    </lineage>
</organism>
<accession>A0A0F9QMC4</accession>
<evidence type="ECO:0008006" key="2">
    <source>
        <dbReference type="Google" id="ProtNLM"/>
    </source>
</evidence>
<dbReference type="GO" id="GO:0051276">
    <property type="term" value="P:chromosome organization"/>
    <property type="evidence" value="ECO:0007669"/>
    <property type="project" value="InterPro"/>
</dbReference>
<name>A0A0F9QMC4_9ZZZZ</name>
<sequence length="199" mass="22176">MGAPRDGGLTPKEQAFSLNYFKTNGKRPGLSAMLAGYPSKSAGAHATEILQRQRVKDYLRKLWEAAESPIVMSVRERKEKLSLIARGMVGDCVDEGGNIDWGAVKEMPAVKEVTIEERDIGEATLRTIRVKLLNPVESIHELNLMEKLYRTNEQSVNINPTYNYFVTDGTVVEKLGRIGERTQKEIALTGGKVEEGERL</sequence>
<comment type="caution">
    <text evidence="1">The sequence shown here is derived from an EMBL/GenBank/DDBJ whole genome shotgun (WGS) entry which is preliminary data.</text>
</comment>
<evidence type="ECO:0000313" key="1">
    <source>
        <dbReference type="EMBL" id="KKN45275.1"/>
    </source>
</evidence>
<dbReference type="EMBL" id="LAZR01001399">
    <property type="protein sequence ID" value="KKN45275.1"/>
    <property type="molecule type" value="Genomic_DNA"/>
</dbReference>
<dbReference type="Pfam" id="PF03592">
    <property type="entry name" value="Terminase_2"/>
    <property type="match status" value="1"/>
</dbReference>
<dbReference type="Gene3D" id="1.10.10.1400">
    <property type="entry name" value="Terminase, small subunit, N-terminal DNA-binding domain, HTH motif"/>
    <property type="match status" value="1"/>
</dbReference>
<gene>
    <name evidence="1" type="ORF">LCGC14_0684610</name>
</gene>
<dbReference type="InterPro" id="IPR038713">
    <property type="entry name" value="Terminase_Gp1_N_sf"/>
</dbReference>
<protein>
    <recommendedName>
        <fullName evidence="2">Terminase small subunit</fullName>
    </recommendedName>
</protein>
<dbReference type="InterPro" id="IPR005335">
    <property type="entry name" value="Terminase_ssu"/>
</dbReference>
<reference evidence="1" key="1">
    <citation type="journal article" date="2015" name="Nature">
        <title>Complex archaea that bridge the gap between prokaryotes and eukaryotes.</title>
        <authorList>
            <person name="Spang A."/>
            <person name="Saw J.H."/>
            <person name="Jorgensen S.L."/>
            <person name="Zaremba-Niedzwiedzka K."/>
            <person name="Martijn J."/>
            <person name="Lind A.E."/>
            <person name="van Eijk R."/>
            <person name="Schleper C."/>
            <person name="Guy L."/>
            <person name="Ettema T.J."/>
        </authorList>
    </citation>
    <scope>NUCLEOTIDE SEQUENCE</scope>
</reference>
<proteinExistence type="predicted"/>